<gene>
    <name evidence="1" type="ORF">M752DRAFT_268032</name>
</gene>
<accession>A0A370PDG0</accession>
<keyword evidence="2" id="KW-1185">Reference proteome</keyword>
<dbReference type="EMBL" id="KZ851858">
    <property type="protein sequence ID" value="RDK40228.1"/>
    <property type="molecule type" value="Genomic_DNA"/>
</dbReference>
<proteinExistence type="predicted"/>
<protein>
    <submittedName>
        <fullName evidence="1">Uncharacterized protein</fullName>
    </submittedName>
</protein>
<name>A0A370PDG0_ASPPH</name>
<organism evidence="1 2">
    <name type="scientific">Aspergillus phoenicis ATCC 13157</name>
    <dbReference type="NCBI Taxonomy" id="1353007"/>
    <lineage>
        <taxon>Eukaryota</taxon>
        <taxon>Fungi</taxon>
        <taxon>Dikarya</taxon>
        <taxon>Ascomycota</taxon>
        <taxon>Pezizomycotina</taxon>
        <taxon>Eurotiomycetes</taxon>
        <taxon>Eurotiomycetidae</taxon>
        <taxon>Eurotiales</taxon>
        <taxon>Aspergillaceae</taxon>
        <taxon>Aspergillus</taxon>
    </lineage>
</organism>
<reference evidence="1 2" key="1">
    <citation type="submission" date="2018-07" db="EMBL/GenBank/DDBJ databases">
        <title>Section-level genome sequencing of Aspergillus section Nigri to investigate inter- and intra-species variation.</title>
        <authorList>
            <consortium name="DOE Joint Genome Institute"/>
            <person name="Vesth T.C."/>
            <person name="Nybo J.L."/>
            <person name="Theobald S."/>
            <person name="Frisvad J.C."/>
            <person name="Larsen T.O."/>
            <person name="Nielsen K.F."/>
            <person name="Hoof J.B."/>
            <person name="Brandl J."/>
            <person name="Salamov A."/>
            <person name="Riley R."/>
            <person name="Gladden J.M."/>
            <person name="Phatale P."/>
            <person name="Nielsen M.T."/>
            <person name="Lyhne E.K."/>
            <person name="Kogle M.E."/>
            <person name="Strasser K."/>
            <person name="McDonnell E."/>
            <person name="Barry K."/>
            <person name="Clum A."/>
            <person name="Chen C."/>
            <person name="Nolan M."/>
            <person name="Sandor L."/>
            <person name="Kuo A."/>
            <person name="Lipzen A."/>
            <person name="Hainaut M."/>
            <person name="Drula E."/>
            <person name="Tsang A."/>
            <person name="Magnuson J.K."/>
            <person name="Henrissat B."/>
            <person name="Wiebenga A."/>
            <person name="Simmons B.A."/>
            <person name="Makela M.R."/>
            <person name="De vries R.P."/>
            <person name="Grigoriev I.V."/>
            <person name="Mortensen U.H."/>
            <person name="Baker S.E."/>
            <person name="Andersen M.R."/>
        </authorList>
    </citation>
    <scope>NUCLEOTIDE SEQUENCE [LARGE SCALE GENOMIC DNA]</scope>
    <source>
        <strain evidence="1 2">ATCC 13157</strain>
    </source>
</reference>
<dbReference type="AlphaFoldDB" id="A0A370PDG0"/>
<sequence>MTAILSNILDRSLARSHRKKVDNYLRDVTTESVLQDLSNTIVIRDRATAISPQAIFDASCIRDTPQEKPCWTIESLENHLARAHPETTFTDRAIDVSWSSFYFHAYHPFPRLDVEHGKVEFSAFQRALALLTLQGAKRLGSVENGFGYTLAT</sequence>
<evidence type="ECO:0000313" key="2">
    <source>
        <dbReference type="Proteomes" id="UP000254937"/>
    </source>
</evidence>
<dbReference type="Proteomes" id="UP000254937">
    <property type="component" value="Unassembled WGS sequence"/>
</dbReference>
<evidence type="ECO:0000313" key="1">
    <source>
        <dbReference type="EMBL" id="RDK40228.1"/>
    </source>
</evidence>